<dbReference type="EMBL" id="JAPDRK010000004">
    <property type="protein sequence ID" value="KAJ9612957.1"/>
    <property type="molecule type" value="Genomic_DNA"/>
</dbReference>
<keyword evidence="3 7" id="KW-0812">Transmembrane</keyword>
<dbReference type="PANTHER" id="PTHR43791:SF36">
    <property type="entry name" value="TRANSPORTER, PUTATIVE (AFU_ORTHOLOGUE AFUA_6G08340)-RELATED"/>
    <property type="match status" value="1"/>
</dbReference>
<proteinExistence type="predicted"/>
<feature type="transmembrane region" description="Helical" evidence="7">
    <location>
        <begin position="375"/>
        <end position="394"/>
    </location>
</feature>
<feature type="transmembrane region" description="Helical" evidence="7">
    <location>
        <begin position="199"/>
        <end position="217"/>
    </location>
</feature>
<evidence type="ECO:0000256" key="4">
    <source>
        <dbReference type="ARBA" id="ARBA00022989"/>
    </source>
</evidence>
<feature type="domain" description="Major facilitator superfamily (MFS) profile" evidence="8">
    <location>
        <begin position="41"/>
        <end position="432"/>
    </location>
</feature>
<feature type="region of interest" description="Disordered" evidence="6">
    <location>
        <begin position="1"/>
        <end position="22"/>
    </location>
</feature>
<accession>A0AA38XGH2</accession>
<feature type="transmembrane region" description="Helical" evidence="7">
    <location>
        <begin position="138"/>
        <end position="156"/>
    </location>
</feature>
<dbReference type="InterPro" id="IPR011701">
    <property type="entry name" value="MFS"/>
</dbReference>
<feature type="transmembrane region" description="Helical" evidence="7">
    <location>
        <begin position="340"/>
        <end position="363"/>
    </location>
</feature>
<name>A0AA38XGH2_9EURO</name>
<evidence type="ECO:0000256" key="2">
    <source>
        <dbReference type="ARBA" id="ARBA00022448"/>
    </source>
</evidence>
<dbReference type="Proteomes" id="UP001172673">
    <property type="component" value="Unassembled WGS sequence"/>
</dbReference>
<dbReference type="Pfam" id="PF07690">
    <property type="entry name" value="MFS_1"/>
    <property type="match status" value="1"/>
</dbReference>
<evidence type="ECO:0000313" key="9">
    <source>
        <dbReference type="EMBL" id="KAJ9612957.1"/>
    </source>
</evidence>
<dbReference type="InterPro" id="IPR036259">
    <property type="entry name" value="MFS_trans_sf"/>
</dbReference>
<dbReference type="GO" id="GO:0022857">
    <property type="term" value="F:transmembrane transporter activity"/>
    <property type="evidence" value="ECO:0007669"/>
    <property type="project" value="InterPro"/>
</dbReference>
<dbReference type="PANTHER" id="PTHR43791">
    <property type="entry name" value="PERMEASE-RELATED"/>
    <property type="match status" value="1"/>
</dbReference>
<keyword evidence="10" id="KW-1185">Reference proteome</keyword>
<reference evidence="9" key="1">
    <citation type="submission" date="2022-10" db="EMBL/GenBank/DDBJ databases">
        <title>Culturing micro-colonial fungi from biological soil crusts in the Mojave desert and describing Neophaeococcomyces mojavensis, and introducing the new genera and species Taxawa tesnikishii.</title>
        <authorList>
            <person name="Kurbessoian T."/>
            <person name="Stajich J.E."/>
        </authorList>
    </citation>
    <scope>NUCLEOTIDE SEQUENCE</scope>
    <source>
        <strain evidence="9">TK_41</strain>
    </source>
</reference>
<comment type="subcellular location">
    <subcellularLocation>
        <location evidence="1">Membrane</location>
        <topology evidence="1">Multi-pass membrane protein</topology>
    </subcellularLocation>
</comment>
<feature type="transmembrane region" description="Helical" evidence="7">
    <location>
        <begin position="316"/>
        <end position="334"/>
    </location>
</feature>
<dbReference type="AlphaFoldDB" id="A0AA38XGH2"/>
<protein>
    <recommendedName>
        <fullName evidence="8">Major facilitator superfamily (MFS) profile domain-containing protein</fullName>
    </recommendedName>
</protein>
<evidence type="ECO:0000256" key="1">
    <source>
        <dbReference type="ARBA" id="ARBA00004141"/>
    </source>
</evidence>
<dbReference type="GO" id="GO:0016020">
    <property type="term" value="C:membrane"/>
    <property type="evidence" value="ECO:0007669"/>
    <property type="project" value="UniProtKB-SubCell"/>
</dbReference>
<feature type="transmembrane region" description="Helical" evidence="7">
    <location>
        <begin position="168"/>
        <end position="187"/>
    </location>
</feature>
<dbReference type="PROSITE" id="PS50850">
    <property type="entry name" value="MFS"/>
    <property type="match status" value="1"/>
</dbReference>
<feature type="transmembrane region" description="Helical" evidence="7">
    <location>
        <begin position="78"/>
        <end position="96"/>
    </location>
</feature>
<keyword evidence="2" id="KW-0813">Transport</keyword>
<evidence type="ECO:0000256" key="5">
    <source>
        <dbReference type="ARBA" id="ARBA00023136"/>
    </source>
</evidence>
<dbReference type="InterPro" id="IPR020846">
    <property type="entry name" value="MFS_dom"/>
</dbReference>
<evidence type="ECO:0000313" key="10">
    <source>
        <dbReference type="Proteomes" id="UP001172673"/>
    </source>
</evidence>
<dbReference type="Gene3D" id="1.20.1250.20">
    <property type="entry name" value="MFS general substrate transporter like domains"/>
    <property type="match status" value="2"/>
</dbReference>
<feature type="transmembrane region" description="Helical" evidence="7">
    <location>
        <begin position="406"/>
        <end position="424"/>
    </location>
</feature>
<gene>
    <name evidence="9" type="ORF">H2200_002898</name>
</gene>
<evidence type="ECO:0000256" key="7">
    <source>
        <dbReference type="SAM" id="Phobius"/>
    </source>
</evidence>
<keyword evidence="4 7" id="KW-1133">Transmembrane helix</keyword>
<sequence length="469" mass="52032">MDKSDVEYLEHENPLHSNETADHRAAHKMERRLLLKADLTILPLISLVYLASYLDRNSIGNARVMGFQKDLHLTPKQFYNSLSIFYLGWGVAMLPSNLTARKFRPHRSLGAATVFFGLCLCLMSVIKNYASLMTLRAFLGFGEAFVQMSYIYGSLWYKRDELATRASIFAACSSISGAFGGVIAYGVQANLNGKGGRTAWSWLFLIEGVIAIAIGMLEIDLAYSRYALYNNEAERFHPSQLLAVFKDVRTYFFFFIHGTAVLGVSVVGSFLPTFIRGFGFSPLRTQLFSIIPYAFAFVTVIASGYTSDRINMKGPLIFICACVGIIGYAVLMSANSTAGQFVACCLIASACYPMAALCPVWIAVNSPSYTKRSTIFPIAEACGIVFSIMGTQIYTAPPHYFGGNGTVLGLHVLAAVCTASNSFYMRLQNKKKDQILEELERNGQMDPHIAERRTLHDLEDKHIAFRYVI</sequence>
<feature type="transmembrane region" description="Helical" evidence="7">
    <location>
        <begin position="33"/>
        <end position="54"/>
    </location>
</feature>
<keyword evidence="5 7" id="KW-0472">Membrane</keyword>
<feature type="transmembrane region" description="Helical" evidence="7">
    <location>
        <begin position="108"/>
        <end position="126"/>
    </location>
</feature>
<organism evidence="9 10">
    <name type="scientific">Cladophialophora chaetospira</name>
    <dbReference type="NCBI Taxonomy" id="386627"/>
    <lineage>
        <taxon>Eukaryota</taxon>
        <taxon>Fungi</taxon>
        <taxon>Dikarya</taxon>
        <taxon>Ascomycota</taxon>
        <taxon>Pezizomycotina</taxon>
        <taxon>Eurotiomycetes</taxon>
        <taxon>Chaetothyriomycetidae</taxon>
        <taxon>Chaetothyriales</taxon>
        <taxon>Herpotrichiellaceae</taxon>
        <taxon>Cladophialophora</taxon>
    </lineage>
</organism>
<feature type="transmembrane region" description="Helical" evidence="7">
    <location>
        <begin position="287"/>
        <end position="304"/>
    </location>
</feature>
<evidence type="ECO:0000256" key="6">
    <source>
        <dbReference type="SAM" id="MobiDB-lite"/>
    </source>
</evidence>
<feature type="transmembrane region" description="Helical" evidence="7">
    <location>
        <begin position="251"/>
        <end position="275"/>
    </location>
</feature>
<dbReference type="SUPFAM" id="SSF103473">
    <property type="entry name" value="MFS general substrate transporter"/>
    <property type="match status" value="1"/>
</dbReference>
<comment type="caution">
    <text evidence="9">The sequence shown here is derived from an EMBL/GenBank/DDBJ whole genome shotgun (WGS) entry which is preliminary data.</text>
</comment>
<evidence type="ECO:0000259" key="8">
    <source>
        <dbReference type="PROSITE" id="PS50850"/>
    </source>
</evidence>
<evidence type="ECO:0000256" key="3">
    <source>
        <dbReference type="ARBA" id="ARBA00022692"/>
    </source>
</evidence>